<dbReference type="GO" id="GO:0000723">
    <property type="term" value="P:telomere maintenance"/>
    <property type="evidence" value="ECO:0007669"/>
    <property type="project" value="TreeGrafter"/>
</dbReference>
<keyword evidence="6" id="KW-0131">Cell cycle</keyword>
<evidence type="ECO:0000256" key="6">
    <source>
        <dbReference type="ARBA" id="ARBA00023306"/>
    </source>
</evidence>
<keyword evidence="4" id="KW-0779">Telomere</keyword>
<evidence type="ECO:0000256" key="4">
    <source>
        <dbReference type="ARBA" id="ARBA00022895"/>
    </source>
</evidence>
<keyword evidence="5" id="KW-0539">Nucleus</keyword>
<dbReference type="PANTHER" id="PTHR22928:SF3">
    <property type="entry name" value="TELOMERE-ASSOCIATED PROTEIN RIF1"/>
    <property type="match status" value="1"/>
</dbReference>
<keyword evidence="3" id="KW-0158">Chromosome</keyword>
<evidence type="ECO:0000256" key="3">
    <source>
        <dbReference type="ARBA" id="ARBA00022454"/>
    </source>
</evidence>
<dbReference type="Pfam" id="PF12231">
    <property type="entry name" value="Rif1_N"/>
    <property type="match status" value="1"/>
</dbReference>
<evidence type="ECO:0000256" key="7">
    <source>
        <dbReference type="SAM" id="MobiDB-lite"/>
    </source>
</evidence>
<feature type="region of interest" description="Disordered" evidence="7">
    <location>
        <begin position="1"/>
        <end position="112"/>
    </location>
</feature>
<evidence type="ECO:0000256" key="1">
    <source>
        <dbReference type="ARBA" id="ARBA00004123"/>
    </source>
</evidence>
<dbReference type="EMBL" id="CAJVRL010000072">
    <property type="protein sequence ID" value="CAG8956686.1"/>
    <property type="molecule type" value="Genomic_DNA"/>
</dbReference>
<evidence type="ECO:0000256" key="5">
    <source>
        <dbReference type="ARBA" id="ARBA00023242"/>
    </source>
</evidence>
<dbReference type="InterPro" id="IPR022031">
    <property type="entry name" value="Rif1_N"/>
</dbReference>
<comment type="subcellular location">
    <subcellularLocation>
        <location evidence="2">Chromosome</location>
        <location evidence="2">Telomere</location>
    </subcellularLocation>
    <subcellularLocation>
        <location evidence="1">Nucleus</location>
    </subcellularLocation>
</comment>
<feature type="compositionally biased region" description="Polar residues" evidence="7">
    <location>
        <begin position="1565"/>
        <end position="1576"/>
    </location>
</feature>
<evidence type="ECO:0000256" key="2">
    <source>
        <dbReference type="ARBA" id="ARBA00004574"/>
    </source>
</evidence>
<sequence length="1923" mass="212687">MVEPPSVGTLQPTLPVRPPTPPRESNRNESKGNFIKRFFLGDSASKRNSLTNITPESSAESPAASPSTSLTARKKVGWSNSTQYSDDPRASLDGKPQATVQTLTPSAERKPTKSILKAHNGGQDSVEVNSPLLPPHQHKSFAAMLESIVQQLACKERGGKMDAYLMLAGSLKASASLPDPIALREKMSLLLQFITRDVKEKAENGRPDTPLVINALQLLSSLLSLSDIAGTIGGDFGVFMIEHATNTFEDPSMSKDIVKHLAFVLSQQKFSPKVMTAERVGRLIENLHTIESFVKGKSIVMGRINIYRNLLRQSRIHMIAHPLWLEDLFADMMSNVKEIRTLAIAFGLESSYSLGNESKVSRAVTNLFQIEQEEGGKFAVFYSEKLKTAVQKKEEMMTCVPQICSVIFLFLRGKPRQLEQWSHLTPYLAIFQLCFNSGDTSTRIEANYAWNRFVVAIQPDENTKKSLINMLAQPLLGQLKLRRSNRTRKTAIGSVCNLLYYTLKPNSTPPQLDFFWDSYVVSIIGQCLTPTNMSDPQAKEDLLEACSILQNLFDSGFQRPWNENRVMANHKESSVAAKELPALDPKWLRRNSTRIFPVLVPIIHKLFLELGDESEIFKLWATYVRWISFPAKMEVKVSNDTMSCLASIFELFYKTWRAGPNNIGALPAKVGPSNAQFLKSFERMVTTITATTNGLGILPFTQRDLCIGTQDTFIPVATPSQRPDRLKGEIRKPLHHLFCLLATDSPNLVCDDDFIHMAYSILLPFFEAQQSNRLECIKLATDLLSLLPTESTPSTKALWEVIADFVTTAVEIRDSEKIDNPDQPLGKYYQSVVKILDAGIRYSPQEALAGWKTLFDALASSATVDSGVSGKAIVVLEPVAKCLLLHQQNSTVTIGISYYSLLLSKLGYPKDRQALDAARKRLWGSAMAGPKLLTFDPFVKLYEYIQTTMVFSYTNFDKTQLAECSDMISITTKFMGLCPAELIFGSLVKIQEGVSHWVVDTEKKIDGGNPLSKSINSMWNAFCNLIPRFEELYGCSKTLADLEALICAGIDSTHKSIAIRAVKMWNTTFGVSEEAFEYTERAQASLLRIRAVADIQLPFIPESVLSEAEAYAQEPMQYAETQEDSAFLPTTSMEFVMKNHRTPQNGSSPMTRKMRETTPEVVIQMSTASRRKRPREDTPEMSGRRKSRRRQSTPKLRHDDSQVQFQAIESSPVTNGATFTSQLLTDRQKEVKERQIADAAMFPDLKTSPDFQATTEIEIEAEPQLPPRRSSSKPRKIRSPRVEVRQTTPTPLPPSEDDTFMISSPTPKRSSRLAGSGRSGGGSPSLIVPVPEKDEPVPQIEISSVEEVPSSPPEIPGRQAHKPMSSVEVPSAQVQTYAVLPEYAMSTYQSTEASQSHDTTNDAGPTNSDFARVDEEALQDSIMEDADFPSEDNADMDQVLPMEIDEALRPSTPTRTEIPKSSHRNSTSPPFVDARSSPVSSDKLTPTDDFFEDARSSPRSYALRRGHSMQQPRSDPRSVDADESMDESSLIRMMQNFDAKHQPPVSTIPGTESPRRATRSSSRRNTLQDVSTNSPAPGSIHKTALANAAAAKEPGNPTNGHESKSDILSKPISVKPIVPATLSTNSMNTPKKNSNLEESGIEVDVNETIAVDISALQNMDRGSANRRSSRRRESLFDGFEKGDEVLEVAGEIPETQQVLATFPSPKVSPSESMSKKKRGRPRKSLEDKVSPTPSREAIQFPEATQSERLAKNLRTPSIDLDAPPDLGVDIVTPSNSKPRGNKVVEGRSMSFQQPEKAKGHRREGKGRDKFIPSSPSPEVEMAEGSIGGNKEVDARGSAAREASQQPTEEGAVRETLSGSAGSADAAPKEKAKFKGVQEHMMNLIGMLGTSELSRDQINEIENLFMDAKEQLYGAARRGRQAGL</sequence>
<feature type="region of interest" description="Disordered" evidence="7">
    <location>
        <begin position="1258"/>
        <end position="1369"/>
    </location>
</feature>
<feature type="region of interest" description="Disordered" evidence="7">
    <location>
        <begin position="1697"/>
        <end position="1870"/>
    </location>
</feature>
<feature type="domain" description="Telomere-associated protein Rif1 N-terminal" evidence="8">
    <location>
        <begin position="153"/>
        <end position="520"/>
    </location>
</feature>
<accession>A0A9N9L123</accession>
<dbReference type="PANTHER" id="PTHR22928">
    <property type="entry name" value="TELOMERE-ASSOCIATED PROTEIN RIF1"/>
    <property type="match status" value="1"/>
</dbReference>
<evidence type="ECO:0000313" key="9">
    <source>
        <dbReference type="EMBL" id="CAG8956686.1"/>
    </source>
</evidence>
<feature type="region of interest" description="Disordered" evidence="7">
    <location>
        <begin position="1388"/>
        <end position="1614"/>
    </location>
</feature>
<organism evidence="9 10">
    <name type="scientific">Hymenoscyphus fraxineus</name>
    <dbReference type="NCBI Taxonomy" id="746836"/>
    <lineage>
        <taxon>Eukaryota</taxon>
        <taxon>Fungi</taxon>
        <taxon>Dikarya</taxon>
        <taxon>Ascomycota</taxon>
        <taxon>Pezizomycotina</taxon>
        <taxon>Leotiomycetes</taxon>
        <taxon>Helotiales</taxon>
        <taxon>Helotiaceae</taxon>
        <taxon>Hymenoscyphus</taxon>
    </lineage>
</organism>
<dbReference type="OrthoDB" id="5399929at2759"/>
<feature type="compositionally biased region" description="Low complexity" evidence="7">
    <location>
        <begin position="54"/>
        <end position="69"/>
    </location>
</feature>
<feature type="compositionally biased region" description="Acidic residues" evidence="7">
    <location>
        <begin position="1416"/>
        <end position="1435"/>
    </location>
</feature>
<reference evidence="9" key="1">
    <citation type="submission" date="2021-07" db="EMBL/GenBank/DDBJ databases">
        <authorList>
            <person name="Durling M."/>
        </authorList>
    </citation>
    <scope>NUCLEOTIDE SEQUENCE</scope>
</reference>
<feature type="region of interest" description="Disordered" evidence="7">
    <location>
        <begin position="1139"/>
        <end position="1201"/>
    </location>
</feature>
<gene>
    <name evidence="9" type="ORF">HYFRA_00012230</name>
</gene>
<feature type="compositionally biased region" description="Basic residues" evidence="7">
    <location>
        <begin position="1270"/>
        <end position="1279"/>
    </location>
</feature>
<dbReference type="Proteomes" id="UP000696280">
    <property type="component" value="Unassembled WGS sequence"/>
</dbReference>
<proteinExistence type="predicted"/>
<dbReference type="SUPFAM" id="SSF48371">
    <property type="entry name" value="ARM repeat"/>
    <property type="match status" value="1"/>
</dbReference>
<evidence type="ECO:0000313" key="10">
    <source>
        <dbReference type="Proteomes" id="UP000696280"/>
    </source>
</evidence>
<dbReference type="InterPro" id="IPR016024">
    <property type="entry name" value="ARM-type_fold"/>
</dbReference>
<protein>
    <recommendedName>
        <fullName evidence="8">Telomere-associated protein Rif1 N-terminal domain-containing protein</fullName>
    </recommendedName>
</protein>
<evidence type="ECO:0000259" key="8">
    <source>
        <dbReference type="Pfam" id="PF12231"/>
    </source>
</evidence>
<dbReference type="GO" id="GO:0005634">
    <property type="term" value="C:nucleus"/>
    <property type="evidence" value="ECO:0007669"/>
    <property type="project" value="UniProtKB-SubCell"/>
</dbReference>
<feature type="compositionally biased region" description="Polar residues" evidence="7">
    <location>
        <begin position="1388"/>
        <end position="1409"/>
    </location>
</feature>
<keyword evidence="10" id="KW-1185">Reference proteome</keyword>
<dbReference type="GO" id="GO:0140445">
    <property type="term" value="C:chromosome, telomeric repeat region"/>
    <property type="evidence" value="ECO:0007669"/>
    <property type="project" value="TreeGrafter"/>
</dbReference>
<comment type="caution">
    <text evidence="9">The sequence shown here is derived from an EMBL/GenBank/DDBJ whole genome shotgun (WGS) entry which is preliminary data.</text>
</comment>
<name>A0A9N9L123_9HELO</name>
<feature type="compositionally biased region" description="Low complexity" evidence="7">
    <location>
        <begin position="1340"/>
        <end position="1349"/>
    </location>
</feature>